<keyword evidence="5 10" id="KW-0521">NADP</keyword>
<dbReference type="GO" id="GO:0102965">
    <property type="term" value="F:alcohol-forming long-chain fatty acyl-CoA reductase activity"/>
    <property type="evidence" value="ECO:0007669"/>
    <property type="project" value="UniProtKB-EC"/>
</dbReference>
<dbReference type="Pfam" id="PF07993">
    <property type="entry name" value="NAD_binding_4"/>
    <property type="match status" value="1"/>
</dbReference>
<evidence type="ECO:0000256" key="5">
    <source>
        <dbReference type="ARBA" id="ARBA00022857"/>
    </source>
</evidence>
<keyword evidence="15" id="KW-1185">Reference proteome</keyword>
<evidence type="ECO:0000259" key="13">
    <source>
        <dbReference type="Pfam" id="PF07993"/>
    </source>
</evidence>
<dbReference type="FunFam" id="3.40.50.720:FF:000143">
    <property type="entry name" value="Fatty acyl-CoA reductase"/>
    <property type="match status" value="1"/>
</dbReference>
<feature type="transmembrane region" description="Helical" evidence="10">
    <location>
        <begin position="469"/>
        <end position="490"/>
    </location>
</feature>
<keyword evidence="8 10" id="KW-0472">Membrane</keyword>
<evidence type="ECO:0000256" key="10">
    <source>
        <dbReference type="RuleBase" id="RU363097"/>
    </source>
</evidence>
<evidence type="ECO:0000256" key="6">
    <source>
        <dbReference type="ARBA" id="ARBA00022989"/>
    </source>
</evidence>
<dbReference type="EC" id="1.2.1.84" evidence="10"/>
<dbReference type="GO" id="GO:0016020">
    <property type="term" value="C:membrane"/>
    <property type="evidence" value="ECO:0007669"/>
    <property type="project" value="UniProtKB-SubCell"/>
</dbReference>
<dbReference type="AlphaFoldDB" id="A0ABD2W0F4"/>
<dbReference type="InterPro" id="IPR013120">
    <property type="entry name" value="FAR_NAD-bd"/>
</dbReference>
<evidence type="ECO:0000313" key="14">
    <source>
        <dbReference type="EMBL" id="KAL3386250.1"/>
    </source>
</evidence>
<dbReference type="Pfam" id="PF03015">
    <property type="entry name" value="Sterile"/>
    <property type="match status" value="1"/>
</dbReference>
<keyword evidence="6 10" id="KW-1133">Transmembrane helix</keyword>
<dbReference type="CDD" id="cd09071">
    <property type="entry name" value="FAR_C"/>
    <property type="match status" value="1"/>
</dbReference>
<feature type="compositionally biased region" description="Low complexity" evidence="11">
    <location>
        <begin position="72"/>
        <end position="100"/>
    </location>
</feature>
<evidence type="ECO:0000256" key="9">
    <source>
        <dbReference type="ARBA" id="ARBA00052530"/>
    </source>
</evidence>
<evidence type="ECO:0000256" key="2">
    <source>
        <dbReference type="ARBA" id="ARBA00005928"/>
    </source>
</evidence>
<comment type="similarity">
    <text evidence="2 10">Belongs to the fatty acyl-CoA reductase family.</text>
</comment>
<evidence type="ECO:0000256" key="11">
    <source>
        <dbReference type="SAM" id="MobiDB-lite"/>
    </source>
</evidence>
<dbReference type="EMBL" id="JBJJXI010000148">
    <property type="protein sequence ID" value="KAL3386250.1"/>
    <property type="molecule type" value="Genomic_DNA"/>
</dbReference>
<evidence type="ECO:0000256" key="4">
    <source>
        <dbReference type="ARBA" id="ARBA00022692"/>
    </source>
</evidence>
<feature type="domain" description="Thioester reductase (TE)" evidence="13">
    <location>
        <begin position="125"/>
        <end position="395"/>
    </location>
</feature>
<evidence type="ECO:0000256" key="8">
    <source>
        <dbReference type="ARBA" id="ARBA00023136"/>
    </source>
</evidence>
<comment type="catalytic activity">
    <reaction evidence="9 10">
        <text>a long-chain fatty acyl-CoA + 2 NADPH + 2 H(+) = a long-chain primary fatty alcohol + 2 NADP(+) + CoA</text>
        <dbReference type="Rhea" id="RHEA:52716"/>
        <dbReference type="ChEBI" id="CHEBI:15378"/>
        <dbReference type="ChEBI" id="CHEBI:57287"/>
        <dbReference type="ChEBI" id="CHEBI:57783"/>
        <dbReference type="ChEBI" id="CHEBI:58349"/>
        <dbReference type="ChEBI" id="CHEBI:77396"/>
        <dbReference type="ChEBI" id="CHEBI:83139"/>
        <dbReference type="EC" id="1.2.1.84"/>
    </reaction>
</comment>
<comment type="caution">
    <text evidence="14">The sequence shown here is derived from an EMBL/GenBank/DDBJ whole genome shotgun (WGS) entry which is preliminary data.</text>
</comment>
<proteinExistence type="inferred from homology"/>
<gene>
    <name evidence="14" type="ORF">TKK_018434</name>
</gene>
<evidence type="ECO:0000259" key="12">
    <source>
        <dbReference type="Pfam" id="PF03015"/>
    </source>
</evidence>
<dbReference type="Proteomes" id="UP001627154">
    <property type="component" value="Unassembled WGS sequence"/>
</dbReference>
<evidence type="ECO:0000313" key="15">
    <source>
        <dbReference type="Proteomes" id="UP001627154"/>
    </source>
</evidence>
<dbReference type="Gene3D" id="3.40.50.720">
    <property type="entry name" value="NAD(P)-binding Rossmann-like Domain"/>
    <property type="match status" value="1"/>
</dbReference>
<dbReference type="CDD" id="cd05236">
    <property type="entry name" value="FAR-N_SDR_e"/>
    <property type="match status" value="1"/>
</dbReference>
<dbReference type="PANTHER" id="PTHR11011">
    <property type="entry name" value="MALE STERILITY PROTEIN 2-RELATED"/>
    <property type="match status" value="1"/>
</dbReference>
<dbReference type="GO" id="GO:1901568">
    <property type="term" value="P:fatty acid derivative metabolic process"/>
    <property type="evidence" value="ECO:0007669"/>
    <property type="project" value="UniProtKB-ARBA"/>
</dbReference>
<dbReference type="InterPro" id="IPR036291">
    <property type="entry name" value="NAD(P)-bd_dom_sf"/>
</dbReference>
<comment type="subcellular location">
    <subcellularLocation>
        <location evidence="1">Membrane</location>
        <topology evidence="1">Multi-pass membrane protein</topology>
    </subcellularLocation>
</comment>
<keyword evidence="4 10" id="KW-0812">Transmembrane</keyword>
<keyword evidence="7 10" id="KW-0443">Lipid metabolism</keyword>
<dbReference type="PANTHER" id="PTHR11011:SF107">
    <property type="entry name" value="FATTY ACYL-COA REDUCTASE"/>
    <property type="match status" value="1"/>
</dbReference>
<dbReference type="InterPro" id="IPR026055">
    <property type="entry name" value="FAR"/>
</dbReference>
<dbReference type="SUPFAM" id="SSF51735">
    <property type="entry name" value="NAD(P)-binding Rossmann-fold domains"/>
    <property type="match status" value="1"/>
</dbReference>
<accession>A0ABD2W0F4</accession>
<dbReference type="InterPro" id="IPR033640">
    <property type="entry name" value="FAR_C"/>
</dbReference>
<sequence>MIKAELLIAMGVSTCETAQAEQRSQACDVHQVLHRGIGDAAAGGIGDKIRSESDTESIENNNNNNDSGGGKTATPSSGSSAGSTRPGTPEVVASGGLPSLINNNNNNSSSSGLIEAFYADAVILVTGATGFLGKALLEKLLRSCSRLSTIFVLIRPKRGKSMEQRFAELLENPVFDRVRADQPGCLGKLSPVLGDVGMPELGLSLEDRTMLMQRCNIVFHSAATVRFDEPIKAAVNLNTRGTDRVVDLCKGMTNLLCLVHVSTAYSNADLRDIQEMVYSTKVKPQTMMEMCENLDDETLAILEKKLIGKHPNTYTLTKGLAEQVVLAKGVGLPAVAIVRPSIVCAAYQEPYPGWIDNVCGITGILMEIGRGTIRSIVCQPQCVVDIVPVDYVVDTLICTAWHIANYRPQRFISSVNDNSSTLRVYNCTSGSFNPVKWGEVGEMTKKYAIESPSKYVMWYPHVTYRSSRFFHKIAVGVLHFLPAFFIDMVLRLRGGKPKMVRITKRTLRAVRTGEFFAINEWYFHTENVRELIKSVKGSIVDGGKSRFNVDLSQLDWEAYVQRYVLGIRKYVLKDTPETIARAKSKLLKLYWLRRVMQTITLYLLVKFIVKISGR</sequence>
<evidence type="ECO:0000256" key="1">
    <source>
        <dbReference type="ARBA" id="ARBA00004141"/>
    </source>
</evidence>
<evidence type="ECO:0000256" key="3">
    <source>
        <dbReference type="ARBA" id="ARBA00022516"/>
    </source>
</evidence>
<evidence type="ECO:0000256" key="7">
    <source>
        <dbReference type="ARBA" id="ARBA00023098"/>
    </source>
</evidence>
<name>A0ABD2W0F4_9HYME</name>
<reference evidence="14 15" key="1">
    <citation type="journal article" date="2024" name="bioRxiv">
        <title>A reference genome for Trichogramma kaykai: A tiny desert-dwelling parasitoid wasp with competing sex-ratio distorters.</title>
        <authorList>
            <person name="Culotta J."/>
            <person name="Lindsey A.R."/>
        </authorList>
    </citation>
    <scope>NUCLEOTIDE SEQUENCE [LARGE SCALE GENOMIC DNA]</scope>
    <source>
        <strain evidence="14 15">KSX58</strain>
    </source>
</reference>
<protein>
    <recommendedName>
        <fullName evidence="10">Fatty acyl-CoA reductase</fullName>
        <ecNumber evidence="10">1.2.1.84</ecNumber>
    </recommendedName>
</protein>
<organism evidence="14 15">
    <name type="scientific">Trichogramma kaykai</name>
    <dbReference type="NCBI Taxonomy" id="54128"/>
    <lineage>
        <taxon>Eukaryota</taxon>
        <taxon>Metazoa</taxon>
        <taxon>Ecdysozoa</taxon>
        <taxon>Arthropoda</taxon>
        <taxon>Hexapoda</taxon>
        <taxon>Insecta</taxon>
        <taxon>Pterygota</taxon>
        <taxon>Neoptera</taxon>
        <taxon>Endopterygota</taxon>
        <taxon>Hymenoptera</taxon>
        <taxon>Apocrita</taxon>
        <taxon>Proctotrupomorpha</taxon>
        <taxon>Chalcidoidea</taxon>
        <taxon>Trichogrammatidae</taxon>
        <taxon>Trichogramma</taxon>
    </lineage>
</organism>
<feature type="region of interest" description="Disordered" evidence="11">
    <location>
        <begin position="44"/>
        <end position="100"/>
    </location>
</feature>
<keyword evidence="10" id="KW-0560">Oxidoreductase</keyword>
<feature type="domain" description="Fatty acyl-CoA reductase C-terminal" evidence="12">
    <location>
        <begin position="478"/>
        <end position="574"/>
    </location>
</feature>
<comment type="function">
    <text evidence="10">Catalyzes the reduction of fatty acyl-CoA to fatty alcohols.</text>
</comment>
<keyword evidence="3 10" id="KW-0444">Lipid biosynthesis</keyword>